<comment type="caution">
    <text evidence="2">The sequence shown here is derived from an EMBL/GenBank/DDBJ whole genome shotgun (WGS) entry which is preliminary data.</text>
</comment>
<dbReference type="PROSITE" id="PS51186">
    <property type="entry name" value="GNAT"/>
    <property type="match status" value="1"/>
</dbReference>
<gene>
    <name evidence="2" type="ORF">AHMF7616_03063</name>
</gene>
<evidence type="ECO:0000313" key="3">
    <source>
        <dbReference type="Proteomes" id="UP000253919"/>
    </source>
</evidence>
<keyword evidence="3" id="KW-1185">Reference proteome</keyword>
<dbReference type="EMBL" id="QASA01000001">
    <property type="protein sequence ID" value="RDC64449.1"/>
    <property type="molecule type" value="Genomic_DNA"/>
</dbReference>
<dbReference type="PANTHER" id="PTHR43792">
    <property type="entry name" value="GNAT FAMILY, PUTATIVE (AFU_ORTHOLOGUE AFUA_3G00765)-RELATED-RELATED"/>
    <property type="match status" value="1"/>
</dbReference>
<dbReference type="Gene3D" id="3.40.630.30">
    <property type="match status" value="1"/>
</dbReference>
<dbReference type="RefSeq" id="WP_199474242.1">
    <property type="nucleotide sequence ID" value="NZ_QASA01000001.1"/>
</dbReference>
<reference evidence="2 3" key="1">
    <citation type="submission" date="2018-04" db="EMBL/GenBank/DDBJ databases">
        <title>Adhaeribacter sp. HMF7616 genome sequencing and assembly.</title>
        <authorList>
            <person name="Kang H."/>
            <person name="Kang J."/>
            <person name="Cha I."/>
            <person name="Kim H."/>
            <person name="Joh K."/>
        </authorList>
    </citation>
    <scope>NUCLEOTIDE SEQUENCE [LARGE SCALE GENOMIC DNA]</scope>
    <source>
        <strain evidence="2 3">HMF7616</strain>
    </source>
</reference>
<protein>
    <submittedName>
        <fullName evidence="2">Ribosomal-protein-alanine N-acetyltransferase</fullName>
        <ecNumber evidence="2">2.3.1.267</ecNumber>
    </submittedName>
</protein>
<proteinExistence type="predicted"/>
<dbReference type="InterPro" id="IPR051531">
    <property type="entry name" value="N-acetyltransferase"/>
</dbReference>
<dbReference type="GO" id="GO:0008999">
    <property type="term" value="F:protein-N-terminal-alanine acetyltransferase activity"/>
    <property type="evidence" value="ECO:0007669"/>
    <property type="project" value="UniProtKB-EC"/>
</dbReference>
<evidence type="ECO:0000313" key="2">
    <source>
        <dbReference type="EMBL" id="RDC64449.1"/>
    </source>
</evidence>
<dbReference type="PANTHER" id="PTHR43792:SF16">
    <property type="entry name" value="N-ACETYLTRANSFERASE DOMAIN-CONTAINING PROTEIN"/>
    <property type="match status" value="1"/>
</dbReference>
<dbReference type="Proteomes" id="UP000253919">
    <property type="component" value="Unassembled WGS sequence"/>
</dbReference>
<dbReference type="EC" id="2.3.1.267" evidence="2"/>
<dbReference type="AlphaFoldDB" id="A0A369QNL3"/>
<accession>A0A369QNL3</accession>
<feature type="domain" description="N-acetyltransferase" evidence="1">
    <location>
        <begin position="8"/>
        <end position="170"/>
    </location>
</feature>
<dbReference type="Pfam" id="PF13302">
    <property type="entry name" value="Acetyltransf_3"/>
    <property type="match status" value="1"/>
</dbReference>
<dbReference type="SUPFAM" id="SSF55729">
    <property type="entry name" value="Acyl-CoA N-acyltransferases (Nat)"/>
    <property type="match status" value="1"/>
</dbReference>
<keyword evidence="2" id="KW-0808">Transferase</keyword>
<name>A0A369QNL3_9BACT</name>
<keyword evidence="2" id="KW-0012">Acyltransferase</keyword>
<dbReference type="InterPro" id="IPR016181">
    <property type="entry name" value="Acyl_CoA_acyltransferase"/>
</dbReference>
<dbReference type="InterPro" id="IPR000182">
    <property type="entry name" value="GNAT_dom"/>
</dbReference>
<evidence type="ECO:0000259" key="1">
    <source>
        <dbReference type="PROSITE" id="PS51186"/>
    </source>
</evidence>
<sequence>MLIQTNRLILRELLLTDEEGIFALDSDPEVQIYLGNKPITRREQARQTIAMIQQQYVDNGIGRWAVLEKETNEFMGWAGLKLIKETINKHTNYYDLGYRFLPKYWGQGYATQAARASLNYGFTKLHPKEIFAMTDTRNLAFRKILEKVGFRCLNTFDYAGTPHYWFRIIA</sequence>
<organism evidence="2 3">
    <name type="scientific">Adhaeribacter pallidiroseus</name>
    <dbReference type="NCBI Taxonomy" id="2072847"/>
    <lineage>
        <taxon>Bacteria</taxon>
        <taxon>Pseudomonadati</taxon>
        <taxon>Bacteroidota</taxon>
        <taxon>Cytophagia</taxon>
        <taxon>Cytophagales</taxon>
        <taxon>Hymenobacteraceae</taxon>
        <taxon>Adhaeribacter</taxon>
    </lineage>
</organism>